<sequence length="597" mass="64726">MNKRYKLSEVTKELVAVAQGIKKAETVIKNGNLINVNTGEILENIDVAITHGRIALVGDAEHTIGENTQVIDANGLYIAPGFMDGHIHVESSMLSVKEYAKAVIPHGTTAIYMDPHEIGNVLGMKGIKLMIEDGQDVPLRVYTAMPSCVPATPGFEDNGAAINAEDISESMKWDSVAGLGEMMNFPGVLSGDSSIHDELMETLDANKTITGHYSIPETKMGLNGYIASGVRCCHESVRKEDALAKMRLGMYVQLREGSAWHDVKETVRSITENHIDTRFATLVSDDTHPETLIKKGHLDHIVKRAIEEGVDPITAIQMVTINVADCFNMNRDLGSVSPGKWADIVLLKDLARVQVDKVLINGELVSDKQKLCVDIVKTPYPDFAKNTMNVGRALNEQDFHVATPDDKKDKAFVRVMEIIEAKVGTYSRKAYLPIKDGLVQNDLSKDVIKAAVIERHNATGTMGKGYVSGFGLKQGAVASTVAHDSHNLLIVGTNDADMALAGNTLSEVGGGMVAVKDGKVIALNPLPIAGLMSEEDAQVVAGNVKRLDEAWKTLGCDIESPFMTMALISLAVLPELRLTNRGLFDTVNFKKVSIFAE</sequence>
<accession>A0ABP3UUH1</accession>
<evidence type="ECO:0000313" key="10">
    <source>
        <dbReference type="Proteomes" id="UP001501510"/>
    </source>
</evidence>
<dbReference type="EC" id="3.5.4.2" evidence="2 6"/>
<evidence type="ECO:0000259" key="7">
    <source>
        <dbReference type="Pfam" id="PF01979"/>
    </source>
</evidence>
<dbReference type="Gene3D" id="3.20.20.140">
    <property type="entry name" value="Metal-dependent hydrolases"/>
    <property type="match status" value="1"/>
</dbReference>
<organism evidence="9 10">
    <name type="scientific">Clostridium oceanicum</name>
    <dbReference type="NCBI Taxonomy" id="1543"/>
    <lineage>
        <taxon>Bacteria</taxon>
        <taxon>Bacillati</taxon>
        <taxon>Bacillota</taxon>
        <taxon>Clostridia</taxon>
        <taxon>Eubacteriales</taxon>
        <taxon>Clostridiaceae</taxon>
        <taxon>Clostridium</taxon>
    </lineage>
</organism>
<dbReference type="SUPFAM" id="SSF51338">
    <property type="entry name" value="Composite domain of metallo-dependent hydrolases"/>
    <property type="match status" value="1"/>
</dbReference>
<keyword evidence="3 6" id="KW-0378">Hydrolase</keyword>
<evidence type="ECO:0000256" key="5">
    <source>
        <dbReference type="ARBA" id="ARBA00047720"/>
    </source>
</evidence>
<comment type="catalytic activity">
    <reaction evidence="5 6">
        <text>adenine + H2O + H(+) = hypoxanthine + NH4(+)</text>
        <dbReference type="Rhea" id="RHEA:23688"/>
        <dbReference type="ChEBI" id="CHEBI:15377"/>
        <dbReference type="ChEBI" id="CHEBI:15378"/>
        <dbReference type="ChEBI" id="CHEBI:16708"/>
        <dbReference type="ChEBI" id="CHEBI:17368"/>
        <dbReference type="ChEBI" id="CHEBI:28938"/>
        <dbReference type="EC" id="3.5.4.2"/>
    </reaction>
</comment>
<comment type="cofactor">
    <cofactor evidence="6">
        <name>Mn(2+)</name>
        <dbReference type="ChEBI" id="CHEBI:29035"/>
    </cofactor>
</comment>
<evidence type="ECO:0000256" key="6">
    <source>
        <dbReference type="HAMAP-Rule" id="MF_01518"/>
    </source>
</evidence>
<evidence type="ECO:0000256" key="1">
    <source>
        <dbReference type="ARBA" id="ARBA00006773"/>
    </source>
</evidence>
<dbReference type="EMBL" id="BAAACG010000010">
    <property type="protein sequence ID" value="GAA0742755.1"/>
    <property type="molecule type" value="Genomic_DNA"/>
</dbReference>
<proteinExistence type="inferred from homology"/>
<dbReference type="InterPro" id="IPR026912">
    <property type="entry name" value="Adenine_deam_C"/>
</dbReference>
<dbReference type="HAMAP" id="MF_01518">
    <property type="entry name" value="Adenine_deamin"/>
    <property type="match status" value="1"/>
</dbReference>
<feature type="domain" description="Amidohydrolase-related" evidence="7">
    <location>
        <begin position="77"/>
        <end position="365"/>
    </location>
</feature>
<dbReference type="SUPFAM" id="SSF51556">
    <property type="entry name" value="Metallo-dependent hydrolases"/>
    <property type="match status" value="1"/>
</dbReference>
<evidence type="ECO:0000256" key="2">
    <source>
        <dbReference type="ARBA" id="ARBA00012782"/>
    </source>
</evidence>
<protein>
    <recommendedName>
        <fullName evidence="2 6">Adenine deaminase</fullName>
        <shortName evidence="6">Adenase</shortName>
        <shortName evidence="6">Adenine aminase</shortName>
        <ecNumber evidence="2 6">3.5.4.2</ecNumber>
    </recommendedName>
</protein>
<reference evidence="10" key="1">
    <citation type="journal article" date="2019" name="Int. J. Syst. Evol. Microbiol.">
        <title>The Global Catalogue of Microorganisms (GCM) 10K type strain sequencing project: providing services to taxonomists for standard genome sequencing and annotation.</title>
        <authorList>
            <consortium name="The Broad Institute Genomics Platform"/>
            <consortium name="The Broad Institute Genome Sequencing Center for Infectious Disease"/>
            <person name="Wu L."/>
            <person name="Ma J."/>
        </authorList>
    </citation>
    <scope>NUCLEOTIDE SEQUENCE [LARGE SCALE GENOMIC DNA]</scope>
    <source>
        <strain evidence="10">JCM 1407</strain>
    </source>
</reference>
<feature type="domain" description="Adenine deaminase C-terminal" evidence="8">
    <location>
        <begin position="425"/>
        <end position="590"/>
    </location>
</feature>
<dbReference type="PANTHER" id="PTHR11113">
    <property type="entry name" value="N-ACETYLGLUCOSAMINE-6-PHOSPHATE DEACETYLASE"/>
    <property type="match status" value="1"/>
</dbReference>
<keyword evidence="4 6" id="KW-0464">Manganese</keyword>
<keyword evidence="10" id="KW-1185">Reference proteome</keyword>
<comment type="caution">
    <text evidence="9">The sequence shown here is derived from an EMBL/GenBank/DDBJ whole genome shotgun (WGS) entry which is preliminary data.</text>
</comment>
<dbReference type="NCBIfam" id="TIGR01178">
    <property type="entry name" value="ade"/>
    <property type="match status" value="1"/>
</dbReference>
<evidence type="ECO:0000313" key="9">
    <source>
        <dbReference type="EMBL" id="GAA0742755.1"/>
    </source>
</evidence>
<dbReference type="Gene3D" id="2.30.40.10">
    <property type="entry name" value="Urease, subunit C, domain 1"/>
    <property type="match status" value="1"/>
</dbReference>
<evidence type="ECO:0000256" key="3">
    <source>
        <dbReference type="ARBA" id="ARBA00022801"/>
    </source>
</evidence>
<dbReference type="Proteomes" id="UP001501510">
    <property type="component" value="Unassembled WGS sequence"/>
</dbReference>
<dbReference type="InterPro" id="IPR006680">
    <property type="entry name" value="Amidohydro-rel"/>
</dbReference>
<gene>
    <name evidence="9" type="primary">ade_2</name>
    <name evidence="6" type="synonym">ade</name>
    <name evidence="9" type="ORF">GCM10008906_25670</name>
</gene>
<evidence type="ECO:0000256" key="4">
    <source>
        <dbReference type="ARBA" id="ARBA00023211"/>
    </source>
</evidence>
<name>A0ABP3UUH1_9CLOT</name>
<evidence type="ECO:0000259" key="8">
    <source>
        <dbReference type="Pfam" id="PF13382"/>
    </source>
</evidence>
<dbReference type="RefSeq" id="WP_343762053.1">
    <property type="nucleotide sequence ID" value="NZ_BAAACG010000010.1"/>
</dbReference>
<dbReference type="InterPro" id="IPR011059">
    <property type="entry name" value="Metal-dep_hydrolase_composite"/>
</dbReference>
<dbReference type="InterPro" id="IPR032466">
    <property type="entry name" value="Metal_Hydrolase"/>
</dbReference>
<comment type="similarity">
    <text evidence="1 6">Belongs to the metallo-dependent hydrolases superfamily. Adenine deaminase family.</text>
</comment>
<dbReference type="CDD" id="cd01295">
    <property type="entry name" value="AdeC"/>
    <property type="match status" value="1"/>
</dbReference>
<dbReference type="Pfam" id="PF13382">
    <property type="entry name" value="Adenine_deam_C"/>
    <property type="match status" value="1"/>
</dbReference>
<dbReference type="InterPro" id="IPR006679">
    <property type="entry name" value="Adenine_deam"/>
</dbReference>
<dbReference type="PANTHER" id="PTHR11113:SF2">
    <property type="entry name" value="ADENINE DEAMINASE"/>
    <property type="match status" value="1"/>
</dbReference>
<dbReference type="Pfam" id="PF01979">
    <property type="entry name" value="Amidohydro_1"/>
    <property type="match status" value="1"/>
</dbReference>